<evidence type="ECO:0000256" key="13">
    <source>
        <dbReference type="ARBA" id="ARBA00022884"/>
    </source>
</evidence>
<keyword evidence="14 19" id="KW-1133">Transmembrane helix</keyword>
<feature type="binding site" evidence="17">
    <location>
        <position position="388"/>
    </location>
    <ligand>
        <name>S-adenosyl-L-methionine</name>
        <dbReference type="ChEBI" id="CHEBI:59789"/>
    </ligand>
</feature>
<dbReference type="AlphaFoldDB" id="A0A4Y7NIN2"/>
<dbReference type="InterPro" id="IPR029063">
    <property type="entry name" value="SAM-dependent_MTases_sf"/>
</dbReference>
<comment type="similarity">
    <text evidence="4">Belongs to the riboflavin transporter family.</text>
</comment>
<feature type="transmembrane region" description="Helical" evidence="19">
    <location>
        <begin position="590"/>
        <end position="608"/>
    </location>
</feature>
<keyword evidence="9 17" id="KW-0489">Methyltransferase</keyword>
<evidence type="ECO:0000259" key="20">
    <source>
        <dbReference type="PROSITE" id="PS51686"/>
    </source>
</evidence>
<accession>A0A4Y7NIN2</accession>
<feature type="binding site" evidence="17">
    <location>
        <begin position="337"/>
        <end position="343"/>
    </location>
    <ligand>
        <name>S-adenosyl-L-methionine</name>
        <dbReference type="ChEBI" id="CHEBI:59789"/>
    </ligand>
</feature>
<dbReference type="GO" id="GO:0009383">
    <property type="term" value="F:rRNA (cytosine-C5-)-methyltransferase activity"/>
    <property type="evidence" value="ECO:0007669"/>
    <property type="project" value="TreeGrafter"/>
</dbReference>
<feature type="transmembrane region" description="Helical" evidence="19">
    <location>
        <begin position="653"/>
        <end position="673"/>
    </location>
</feature>
<comment type="subcellular location">
    <subcellularLocation>
        <location evidence="3">Cell membrane</location>
        <topology evidence="3">Multi-pass membrane protein</topology>
    </subcellularLocation>
    <subcellularLocation>
        <location evidence="2">Nucleus</location>
        <location evidence="2">Nucleolus</location>
    </subcellularLocation>
</comment>
<keyword evidence="6" id="KW-0813">Transport</keyword>
<gene>
    <name evidence="21" type="primary">EOG090X07AW</name>
</gene>
<feature type="binding site" evidence="17">
    <location>
        <position position="405"/>
    </location>
    <ligand>
        <name>S-adenosyl-L-methionine</name>
        <dbReference type="ChEBI" id="CHEBI:59789"/>
    </ligand>
</feature>
<evidence type="ECO:0000256" key="5">
    <source>
        <dbReference type="ARBA" id="ARBA00007494"/>
    </source>
</evidence>
<evidence type="ECO:0000256" key="16">
    <source>
        <dbReference type="ARBA" id="ARBA00023242"/>
    </source>
</evidence>
<comment type="catalytic activity">
    <reaction evidence="1">
        <text>riboflavin(in) = riboflavin(out)</text>
        <dbReference type="Rhea" id="RHEA:35015"/>
        <dbReference type="ChEBI" id="CHEBI:57986"/>
    </reaction>
</comment>
<dbReference type="PANTHER" id="PTHR22807:SF30">
    <property type="entry name" value="28S RRNA (CYTOSINE(4447)-C(5))-METHYLTRANSFERASE-RELATED"/>
    <property type="match status" value="1"/>
</dbReference>
<evidence type="ECO:0000256" key="4">
    <source>
        <dbReference type="ARBA" id="ARBA00006366"/>
    </source>
</evidence>
<evidence type="ECO:0000256" key="19">
    <source>
        <dbReference type="SAM" id="Phobius"/>
    </source>
</evidence>
<evidence type="ECO:0000256" key="8">
    <source>
        <dbReference type="ARBA" id="ARBA00022517"/>
    </source>
</evidence>
<dbReference type="GO" id="GO:0000470">
    <property type="term" value="P:maturation of LSU-rRNA"/>
    <property type="evidence" value="ECO:0007669"/>
    <property type="project" value="TreeGrafter"/>
</dbReference>
<evidence type="ECO:0000256" key="17">
    <source>
        <dbReference type="PROSITE-ProRule" id="PRU01023"/>
    </source>
</evidence>
<feature type="transmembrane region" description="Helical" evidence="19">
    <location>
        <begin position="620"/>
        <end position="641"/>
    </location>
</feature>
<feature type="binding site" evidence="17">
    <location>
        <position position="361"/>
    </location>
    <ligand>
        <name>S-adenosyl-L-methionine</name>
        <dbReference type="ChEBI" id="CHEBI:59789"/>
    </ligand>
</feature>
<keyword evidence="11 17" id="KW-0949">S-adenosyl-L-methionine</keyword>
<keyword evidence="8" id="KW-0690">Ribosome biogenesis</keyword>
<dbReference type="Gene3D" id="3.30.70.1170">
    <property type="entry name" value="Sun protein, domain 3"/>
    <property type="match status" value="1"/>
</dbReference>
<evidence type="ECO:0000313" key="21">
    <source>
        <dbReference type="EMBL" id="SVE92426.1"/>
    </source>
</evidence>
<dbReference type="NCBIfam" id="TIGR00446">
    <property type="entry name" value="nop2p"/>
    <property type="match status" value="1"/>
</dbReference>
<evidence type="ECO:0000256" key="3">
    <source>
        <dbReference type="ARBA" id="ARBA00004651"/>
    </source>
</evidence>
<name>A0A4Y7NIN2_9CRUS</name>
<reference evidence="21" key="1">
    <citation type="submission" date="2018-08" db="EMBL/GenBank/DDBJ databases">
        <authorList>
            <person name="Cornetti L."/>
        </authorList>
    </citation>
    <scope>NUCLEOTIDE SEQUENCE</scope>
    <source>
        <strain evidence="21">CH-H-2</strain>
    </source>
</reference>
<dbReference type="PRINTS" id="PR02012">
    <property type="entry name" value="RCMTNOP2"/>
</dbReference>
<keyword evidence="16" id="KW-0539">Nucleus</keyword>
<dbReference type="InterPro" id="IPR049560">
    <property type="entry name" value="MeTrfase_RsmB-F_NOP2_cat"/>
</dbReference>
<dbReference type="GO" id="GO:0032217">
    <property type="term" value="F:riboflavin transmembrane transporter activity"/>
    <property type="evidence" value="ECO:0007669"/>
    <property type="project" value="InterPro"/>
</dbReference>
<keyword evidence="7" id="KW-1003">Cell membrane</keyword>
<dbReference type="GO" id="GO:0003723">
    <property type="term" value="F:RNA binding"/>
    <property type="evidence" value="ECO:0007669"/>
    <property type="project" value="UniProtKB-UniRule"/>
</dbReference>
<feature type="active site" description="Nucleophile" evidence="17">
    <location>
        <position position="458"/>
    </location>
</feature>
<organism evidence="21">
    <name type="scientific">Megafenestra aurita</name>
    <dbReference type="NCBI Taxonomy" id="2291010"/>
    <lineage>
        <taxon>Eukaryota</taxon>
        <taxon>Metazoa</taxon>
        <taxon>Ecdysozoa</taxon>
        <taxon>Arthropoda</taxon>
        <taxon>Crustacea</taxon>
        <taxon>Branchiopoda</taxon>
        <taxon>Diplostraca</taxon>
        <taxon>Cladocera</taxon>
        <taxon>Anomopoda</taxon>
        <taxon>Daphniidae</taxon>
        <taxon>Megafenestra</taxon>
    </lineage>
</organism>
<proteinExistence type="evidence at transcript level"/>
<dbReference type="SUPFAM" id="SSF53335">
    <property type="entry name" value="S-adenosyl-L-methionine-dependent methyltransferases"/>
    <property type="match status" value="1"/>
</dbReference>
<dbReference type="Pfam" id="PF01189">
    <property type="entry name" value="Methyltr_RsmB-F"/>
    <property type="match status" value="1"/>
</dbReference>
<evidence type="ECO:0000256" key="6">
    <source>
        <dbReference type="ARBA" id="ARBA00022448"/>
    </source>
</evidence>
<feature type="region of interest" description="Disordered" evidence="18">
    <location>
        <begin position="533"/>
        <end position="562"/>
    </location>
</feature>
<evidence type="ECO:0000256" key="15">
    <source>
        <dbReference type="ARBA" id="ARBA00023136"/>
    </source>
</evidence>
<keyword evidence="12 19" id="KW-0812">Transmembrane</keyword>
<keyword evidence="13 17" id="KW-0694">RNA-binding</keyword>
<dbReference type="EMBL" id="LR022807">
    <property type="protein sequence ID" value="SVE92426.1"/>
    <property type="molecule type" value="mRNA"/>
</dbReference>
<dbReference type="InterPro" id="IPR023273">
    <property type="entry name" value="RCMT_NOP2"/>
</dbReference>
<evidence type="ECO:0000256" key="11">
    <source>
        <dbReference type="ARBA" id="ARBA00022691"/>
    </source>
</evidence>
<dbReference type="InterPro" id="IPR009357">
    <property type="entry name" value="Riboflavin_transptr"/>
</dbReference>
<keyword evidence="10 17" id="KW-0808">Transferase</keyword>
<protein>
    <submittedName>
        <fullName evidence="21">EOG090X07AW</fullName>
    </submittedName>
</protein>
<dbReference type="InterPro" id="IPR054728">
    <property type="entry name" value="RsmB-like_ferredoxin"/>
</dbReference>
<evidence type="ECO:0000256" key="12">
    <source>
        <dbReference type="ARBA" id="ARBA00022692"/>
    </source>
</evidence>
<evidence type="ECO:0000256" key="1">
    <source>
        <dbReference type="ARBA" id="ARBA00000215"/>
    </source>
</evidence>
<feature type="compositionally biased region" description="Acidic residues" evidence="18">
    <location>
        <begin position="75"/>
        <end position="85"/>
    </location>
</feature>
<evidence type="ECO:0000256" key="18">
    <source>
        <dbReference type="SAM" id="MobiDB-lite"/>
    </source>
</evidence>
<evidence type="ECO:0000256" key="10">
    <source>
        <dbReference type="ARBA" id="ARBA00022679"/>
    </source>
</evidence>
<feature type="domain" description="SAM-dependent MTase RsmB/NOP-type" evidence="20">
    <location>
        <begin position="245"/>
        <end position="528"/>
    </location>
</feature>
<dbReference type="PRINTS" id="PR02008">
    <property type="entry name" value="RCMTFAMILY"/>
</dbReference>
<dbReference type="PANTHER" id="PTHR22807">
    <property type="entry name" value="NOP2 YEAST -RELATED NOL1/NOP2/FMU SUN DOMAIN-CONTAINING"/>
    <property type="match status" value="1"/>
</dbReference>
<dbReference type="GO" id="GO:0070475">
    <property type="term" value="P:rRNA base methylation"/>
    <property type="evidence" value="ECO:0007669"/>
    <property type="project" value="TreeGrafter"/>
</dbReference>
<feature type="compositionally biased region" description="Basic and acidic residues" evidence="18">
    <location>
        <begin position="30"/>
        <end position="40"/>
    </location>
</feature>
<feature type="transmembrane region" description="Helical" evidence="19">
    <location>
        <begin position="708"/>
        <end position="729"/>
    </location>
</feature>
<dbReference type="GO" id="GO:0005886">
    <property type="term" value="C:plasma membrane"/>
    <property type="evidence" value="ECO:0007669"/>
    <property type="project" value="UniProtKB-SubCell"/>
</dbReference>
<evidence type="ECO:0000256" key="14">
    <source>
        <dbReference type="ARBA" id="ARBA00022989"/>
    </source>
</evidence>
<feature type="compositionally biased region" description="Basic and acidic residues" evidence="18">
    <location>
        <begin position="1"/>
        <end position="12"/>
    </location>
</feature>
<comment type="similarity">
    <text evidence="5 17">Belongs to the class I-like SAM-binding methyltransferase superfamily. RsmB/NOP family.</text>
</comment>
<evidence type="ECO:0000256" key="7">
    <source>
        <dbReference type="ARBA" id="ARBA00022475"/>
    </source>
</evidence>
<dbReference type="Pfam" id="PF22458">
    <property type="entry name" value="RsmF-B_ferredox"/>
    <property type="match status" value="1"/>
</dbReference>
<evidence type="ECO:0000256" key="2">
    <source>
        <dbReference type="ARBA" id="ARBA00004604"/>
    </source>
</evidence>
<dbReference type="InterPro" id="IPR011023">
    <property type="entry name" value="Nop2p"/>
</dbReference>
<dbReference type="InterPro" id="IPR001678">
    <property type="entry name" value="MeTrfase_RsmB-F_NOP2_dom"/>
</dbReference>
<keyword evidence="15 19" id="KW-0472">Membrane</keyword>
<evidence type="ECO:0000256" key="9">
    <source>
        <dbReference type="ARBA" id="ARBA00022603"/>
    </source>
</evidence>
<dbReference type="FunFam" id="3.30.70.1170:FF:000001">
    <property type="entry name" value="Ribosomal RNA methyltransferase Nop2"/>
    <property type="match status" value="1"/>
</dbReference>
<sequence length="808" mass="90004">MGRKGNFAEKAPRGPGRKARKQKPPTLPAHLKEKKEEKVSLGRRSQKRAAKRSALKAGTATRSPKPVKKNKDEALDSEGMSDEEDEKKNLFEDDDSANDMGESSGDEPLDDNFQASSGDSSSDEEDEELPIEKKSRQLKLKQTKEDELAEAELKLNIQQSEKYTLPSGEEVEKELLLPPDLTVLKTRINEVVGVLSDFTKKREEGRSRVEYLEQLKRDLCSYYSYNEFLMEAFIETFPLQELIEFLEANETPRPMTIRTNTLKTRRRDLAQALINRGVNLDPIGKWSKVGLVIYNSQVPVGATPEYLAGHYILQGASSFLPVMALAPQEGDKVLDMSAAPGGKTSHIAALMKNTGMLFANDANPNRALAIVGNLHRLGVTNCAVMTYDGKQLPKMGRGYNRVLLDAPCSGTGVISKDPSAKTSKDSTDINRCSHLQKELILAAIDCADEGGYIVYSTCSVLVQENEWVVDYALKKRHVKIVDTGLDFGREGFPRFQKLVFHPSIKLARRFYPHTHNMDGFFVAKLKKISNNLPKSAEEPEEAEEPEATEKKDSDDSDEETNVLSRKNKRPIFYSVMHVLVPHVVHEKPSIYVLLVIGVLSSFLIAFFWDATSYIGGEEHSTGLLSLLFFLSLVDCSSSVLFMPFMARFRQVYLTSYLIGEGLSGFLPSIFALIQGVGGNPSCRNISSSVNGTGEWHIEPFYPEPRFSVTAFFFILMAMMTCCAASFIGLNQCKSLRAVDNQTFVASSEVVDPSLSQKQAKITYQPDLDSMTIDDHQYKEPAEKDSVGRQVEASVSSFVLVLVYWIPNS</sequence>
<dbReference type="Gene3D" id="3.40.50.150">
    <property type="entry name" value="Vaccinia Virus protein VP39"/>
    <property type="match status" value="1"/>
</dbReference>
<dbReference type="GO" id="GO:0005730">
    <property type="term" value="C:nucleolus"/>
    <property type="evidence" value="ECO:0007669"/>
    <property type="project" value="UniProtKB-SubCell"/>
</dbReference>
<dbReference type="Pfam" id="PF06237">
    <property type="entry name" value="SLC52_ribofla_tr"/>
    <property type="match status" value="1"/>
</dbReference>
<feature type="compositionally biased region" description="Basic residues" evidence="18">
    <location>
        <begin position="44"/>
        <end position="54"/>
    </location>
</feature>
<dbReference type="PROSITE" id="PS51686">
    <property type="entry name" value="SAM_MT_RSMB_NOP"/>
    <property type="match status" value="1"/>
</dbReference>
<dbReference type="InterPro" id="IPR023267">
    <property type="entry name" value="RCMT"/>
</dbReference>
<feature type="region of interest" description="Disordered" evidence="18">
    <location>
        <begin position="1"/>
        <end position="143"/>
    </location>
</feature>